<organism evidence="1 2">
    <name type="scientific">Flexivirga caeni</name>
    <dbReference type="NCBI Taxonomy" id="2294115"/>
    <lineage>
        <taxon>Bacteria</taxon>
        <taxon>Bacillati</taxon>
        <taxon>Actinomycetota</taxon>
        <taxon>Actinomycetes</taxon>
        <taxon>Micrococcales</taxon>
        <taxon>Dermacoccaceae</taxon>
        <taxon>Flexivirga</taxon>
    </lineage>
</organism>
<sequence>MRVYLPLDVDDLEALHRTRVLPAGARAAFAVTDRLRAAAPAEDLEGLEYLATQEAATAAAARGGRVVAAVDMRDEHVTDQPDGESPSAVRVSGELPQQHVASFHVLDPAGERDVDADLELSWYDATELALVLETVS</sequence>
<dbReference type="Pfam" id="PF21853">
    <property type="entry name" value="DUF6912"/>
    <property type="match status" value="1"/>
</dbReference>
<dbReference type="OrthoDB" id="4866617at2"/>
<dbReference type="RefSeq" id="WP_123270786.1">
    <property type="nucleotide sequence ID" value="NZ_RJJQ01000005.1"/>
</dbReference>
<keyword evidence="2" id="KW-1185">Reference proteome</keyword>
<dbReference type="EMBL" id="RJJQ01000005">
    <property type="protein sequence ID" value="RNI23205.1"/>
    <property type="molecule type" value="Genomic_DNA"/>
</dbReference>
<dbReference type="InterPro" id="IPR054206">
    <property type="entry name" value="DUF6912"/>
</dbReference>
<dbReference type="Proteomes" id="UP000271678">
    <property type="component" value="Unassembled WGS sequence"/>
</dbReference>
<protein>
    <submittedName>
        <fullName evidence="1">Uncharacterized protein</fullName>
    </submittedName>
</protein>
<accession>A0A3M9MDC3</accession>
<evidence type="ECO:0000313" key="2">
    <source>
        <dbReference type="Proteomes" id="UP000271678"/>
    </source>
</evidence>
<reference evidence="1 2" key="1">
    <citation type="submission" date="2018-11" db="EMBL/GenBank/DDBJ databases">
        <title>Draft genome of Simplicispira Flexivirga sp. BO-16.</title>
        <authorList>
            <person name="Im W.T."/>
        </authorList>
    </citation>
    <scope>NUCLEOTIDE SEQUENCE [LARGE SCALE GENOMIC DNA]</scope>
    <source>
        <strain evidence="1 2">BO-16</strain>
    </source>
</reference>
<dbReference type="AlphaFoldDB" id="A0A3M9MDC3"/>
<proteinExistence type="predicted"/>
<name>A0A3M9MDC3_9MICO</name>
<evidence type="ECO:0000313" key="1">
    <source>
        <dbReference type="EMBL" id="RNI23205.1"/>
    </source>
</evidence>
<comment type="caution">
    <text evidence="1">The sequence shown here is derived from an EMBL/GenBank/DDBJ whole genome shotgun (WGS) entry which is preliminary data.</text>
</comment>
<gene>
    <name evidence="1" type="ORF">EFY87_07155</name>
</gene>